<name>A0AA38LC48_TAXCH</name>
<organism evidence="1 2">
    <name type="scientific">Taxus chinensis</name>
    <name type="common">Chinese yew</name>
    <name type="synonym">Taxus wallichiana var. chinensis</name>
    <dbReference type="NCBI Taxonomy" id="29808"/>
    <lineage>
        <taxon>Eukaryota</taxon>
        <taxon>Viridiplantae</taxon>
        <taxon>Streptophyta</taxon>
        <taxon>Embryophyta</taxon>
        <taxon>Tracheophyta</taxon>
        <taxon>Spermatophyta</taxon>
        <taxon>Pinopsida</taxon>
        <taxon>Pinidae</taxon>
        <taxon>Conifers II</taxon>
        <taxon>Cupressales</taxon>
        <taxon>Taxaceae</taxon>
        <taxon>Taxus</taxon>
    </lineage>
</organism>
<gene>
    <name evidence="1" type="ORF">KI387_020255</name>
</gene>
<sequence>APVTSIIVGHLRVWRKHFEGTRHGHSKRVCWNILELPLFLAIFHTALFPWCSQ</sequence>
<reference evidence="1 2" key="1">
    <citation type="journal article" date="2021" name="Nat. Plants">
        <title>The Taxus genome provides insights into paclitaxel biosynthesis.</title>
        <authorList>
            <person name="Xiong X."/>
            <person name="Gou J."/>
            <person name="Liao Q."/>
            <person name="Li Y."/>
            <person name="Zhou Q."/>
            <person name="Bi G."/>
            <person name="Li C."/>
            <person name="Du R."/>
            <person name="Wang X."/>
            <person name="Sun T."/>
            <person name="Guo L."/>
            <person name="Liang H."/>
            <person name="Lu P."/>
            <person name="Wu Y."/>
            <person name="Zhang Z."/>
            <person name="Ro D.K."/>
            <person name="Shang Y."/>
            <person name="Huang S."/>
            <person name="Yan J."/>
        </authorList>
    </citation>
    <scope>NUCLEOTIDE SEQUENCE [LARGE SCALE GENOMIC DNA]</scope>
    <source>
        <strain evidence="1">Ta-2019</strain>
    </source>
</reference>
<keyword evidence="2" id="KW-1185">Reference proteome</keyword>
<dbReference type="Proteomes" id="UP000824469">
    <property type="component" value="Unassembled WGS sequence"/>
</dbReference>
<evidence type="ECO:0000313" key="1">
    <source>
        <dbReference type="EMBL" id="KAH9318486.1"/>
    </source>
</evidence>
<evidence type="ECO:0000313" key="2">
    <source>
        <dbReference type="Proteomes" id="UP000824469"/>
    </source>
</evidence>
<protein>
    <submittedName>
        <fullName evidence="1">Uncharacterized protein</fullName>
    </submittedName>
</protein>
<proteinExistence type="predicted"/>
<accession>A0AA38LC48</accession>
<comment type="caution">
    <text evidence="1">The sequence shown here is derived from an EMBL/GenBank/DDBJ whole genome shotgun (WGS) entry which is preliminary data.</text>
</comment>
<dbReference type="AlphaFoldDB" id="A0AA38LC48"/>
<feature type="non-terminal residue" evidence="1">
    <location>
        <position position="1"/>
    </location>
</feature>
<feature type="non-terminal residue" evidence="1">
    <location>
        <position position="53"/>
    </location>
</feature>
<dbReference type="EMBL" id="JAHRHJ020000004">
    <property type="protein sequence ID" value="KAH9318486.1"/>
    <property type="molecule type" value="Genomic_DNA"/>
</dbReference>